<evidence type="ECO:0000259" key="3">
    <source>
        <dbReference type="Pfam" id="PF18914"/>
    </source>
</evidence>
<keyword evidence="5" id="KW-1185">Reference proteome</keyword>
<feature type="region of interest" description="Disordered" evidence="1">
    <location>
        <begin position="299"/>
        <end position="417"/>
    </location>
</feature>
<dbReference type="Proteomes" id="UP000011841">
    <property type="component" value="Chromosome"/>
</dbReference>
<dbReference type="GeneID" id="301820303"/>
<protein>
    <submittedName>
        <fullName evidence="4">Signal peptide</fullName>
    </submittedName>
</protein>
<gene>
    <name evidence="4" type="ORF">S58_66190</name>
</gene>
<proteinExistence type="predicted"/>
<dbReference type="InterPro" id="IPR043724">
    <property type="entry name" value="DUF5666"/>
</dbReference>
<dbReference type="Pfam" id="PF18914">
    <property type="entry name" value="DUF5666"/>
    <property type="match status" value="1"/>
</dbReference>
<organism evidence="4 5">
    <name type="scientific">Bradyrhizobium oligotrophicum S58</name>
    <dbReference type="NCBI Taxonomy" id="1245469"/>
    <lineage>
        <taxon>Bacteria</taxon>
        <taxon>Pseudomonadati</taxon>
        <taxon>Pseudomonadota</taxon>
        <taxon>Alphaproteobacteria</taxon>
        <taxon>Hyphomicrobiales</taxon>
        <taxon>Nitrobacteraceae</taxon>
        <taxon>Bradyrhizobium</taxon>
    </lineage>
</organism>
<dbReference type="OrthoDB" id="7271690at2"/>
<dbReference type="AlphaFoldDB" id="M4ZGE3"/>
<evidence type="ECO:0000256" key="1">
    <source>
        <dbReference type="SAM" id="MobiDB-lite"/>
    </source>
</evidence>
<feature type="domain" description="DUF5666" evidence="3">
    <location>
        <begin position="122"/>
        <end position="172"/>
    </location>
</feature>
<dbReference type="HOGENOM" id="CLU_053510_0_0_5"/>
<evidence type="ECO:0000256" key="2">
    <source>
        <dbReference type="SAM" id="SignalP"/>
    </source>
</evidence>
<dbReference type="KEGG" id="aol:S58_66190"/>
<feature type="signal peptide" evidence="2">
    <location>
        <begin position="1"/>
        <end position="25"/>
    </location>
</feature>
<dbReference type="RefSeq" id="WP_015669665.1">
    <property type="nucleotide sequence ID" value="NC_020453.1"/>
</dbReference>
<evidence type="ECO:0000313" key="5">
    <source>
        <dbReference type="Proteomes" id="UP000011841"/>
    </source>
</evidence>
<evidence type="ECO:0000313" key="4">
    <source>
        <dbReference type="EMBL" id="BAM92586.1"/>
    </source>
</evidence>
<feature type="compositionally biased region" description="Low complexity" evidence="1">
    <location>
        <begin position="306"/>
        <end position="315"/>
    </location>
</feature>
<dbReference type="STRING" id="1245469.S58_66190"/>
<keyword evidence="2" id="KW-0732">Signal</keyword>
<reference evidence="4 5" key="1">
    <citation type="journal article" date="2013" name="Appl. Environ. Microbiol.">
        <title>Genome analysis suggests that the soil oligotrophic bacterium Agromonas oligotrophica (Bradyrhizobium oligotrophicum) is a nitrogen-fixing symbiont of Aeschynomene indica.</title>
        <authorList>
            <person name="Okubo T."/>
            <person name="Fukushima S."/>
            <person name="Itakura M."/>
            <person name="Oshima K."/>
            <person name="Longtonglang A."/>
            <person name="Teaumroong N."/>
            <person name="Mitsui H."/>
            <person name="Hattori M."/>
            <person name="Hattori R."/>
            <person name="Hattori T."/>
            <person name="Minamisawa K."/>
        </authorList>
    </citation>
    <scope>NUCLEOTIDE SEQUENCE [LARGE SCALE GENOMIC DNA]</scope>
    <source>
        <strain evidence="4 5">S58</strain>
    </source>
</reference>
<feature type="compositionally biased region" description="Gly residues" evidence="1">
    <location>
        <begin position="316"/>
        <end position="340"/>
    </location>
</feature>
<dbReference type="PATRIC" id="fig|1245469.3.peg.6760"/>
<feature type="compositionally biased region" description="Gly residues" evidence="1">
    <location>
        <begin position="354"/>
        <end position="417"/>
    </location>
</feature>
<feature type="chain" id="PRO_5004062018" evidence="2">
    <location>
        <begin position="26"/>
        <end position="417"/>
    </location>
</feature>
<dbReference type="EMBL" id="AP012603">
    <property type="protein sequence ID" value="BAM92586.1"/>
    <property type="molecule type" value="Genomic_DNA"/>
</dbReference>
<name>M4ZGE3_9BRAD</name>
<sequence>MTKRPVLSRRALLAGLWLAGSSALAWGQTRKGNDQGLGGTGLTGGQDQGMGGTGIVGVIQRFGSIFVNGERVSYAPNVPVRIDGEAASVKALRIGQLARVLAQRDAQGVLTTARIDVVSEVTGPIEAIRPGELTVLGQTVVSPGQESWRKVGAQVAVFGLRRSDGVIVASLVDLRSTSANRISGLLVRDRAGLSIGGLKLAGADPTLVGRRVQAEGRVAQGVMQVAHVRPDDLKEFARASRLLVEGYVQRVGSDLQFGSGYVARDNSRFQPSGETRVVVDAVPDGAGGLRVEAVQAVSRFPGESVRGPQAPPRSQGPGGASGPGGPGGQGGGNHPGGPNGMGAPSNPGAPGHQGLPGFGRDGGMNSPGGMNPSGGFGAGGPPGGPPGFGGSPGGPPGGGAFGGQGGFGGGGGGGGRR</sequence>
<dbReference type="eggNOG" id="ENOG502ZC7N">
    <property type="taxonomic scope" value="Bacteria"/>
</dbReference>
<accession>M4ZGE3</accession>